<dbReference type="PROSITE" id="PS51808">
    <property type="entry name" value="CHCH"/>
    <property type="match status" value="2"/>
</dbReference>
<gene>
    <name evidence="2" type="ORF">K7432_006229</name>
</gene>
<evidence type="ECO:0000259" key="1">
    <source>
        <dbReference type="Pfam" id="PF16860"/>
    </source>
</evidence>
<evidence type="ECO:0000313" key="3">
    <source>
        <dbReference type="Proteomes" id="UP001479436"/>
    </source>
</evidence>
<dbReference type="InterPro" id="IPR031731">
    <property type="entry name" value="CX9C"/>
</dbReference>
<dbReference type="EMBL" id="JASJQH010000268">
    <property type="protein sequence ID" value="KAK9765446.1"/>
    <property type="molecule type" value="Genomic_DNA"/>
</dbReference>
<dbReference type="Gene3D" id="1.10.287.2900">
    <property type="match status" value="2"/>
</dbReference>
<comment type="caution">
    <text evidence="2">The sequence shown here is derived from an EMBL/GenBank/DDBJ whole genome shotgun (WGS) entry which is preliminary data.</text>
</comment>
<protein>
    <recommendedName>
        <fullName evidence="1">IMS import disulfide relay-system CHCH-CHCH-like Cx9C domain-containing protein</fullName>
    </recommendedName>
</protein>
<dbReference type="InterPro" id="IPR052848">
    <property type="entry name" value="CHCH_domain-containing_protein"/>
</dbReference>
<dbReference type="Pfam" id="PF16860">
    <property type="entry name" value="CX9C"/>
    <property type="match status" value="1"/>
</dbReference>
<sequence length="108" mass="12645">MDHTLEEVVKHCGLQLEMYQRCVESNPSNWESTCFKQKQALTKCSEENVEALRVVKQKCTPIITMYETCLKNHQQEPEKCLDSLKELYECTQEAHEAYLKTQESKNTN</sequence>
<organism evidence="2 3">
    <name type="scientific">Basidiobolus ranarum</name>
    <dbReference type="NCBI Taxonomy" id="34480"/>
    <lineage>
        <taxon>Eukaryota</taxon>
        <taxon>Fungi</taxon>
        <taxon>Fungi incertae sedis</taxon>
        <taxon>Zoopagomycota</taxon>
        <taxon>Entomophthoromycotina</taxon>
        <taxon>Basidiobolomycetes</taxon>
        <taxon>Basidiobolales</taxon>
        <taxon>Basidiobolaceae</taxon>
        <taxon>Basidiobolus</taxon>
    </lineage>
</organism>
<proteinExistence type="predicted"/>
<accession>A0ABR2WVI2</accession>
<dbReference type="PANTHER" id="PTHR47106:SF1">
    <property type="entry name" value="COILED-COIL-HELIX-COILED-COIL-HELIX DOMAIN-CONTAINING PROTEIN 5"/>
    <property type="match status" value="1"/>
</dbReference>
<name>A0ABR2WVI2_9FUNG</name>
<reference evidence="2 3" key="1">
    <citation type="submission" date="2023-04" db="EMBL/GenBank/DDBJ databases">
        <title>Genome of Basidiobolus ranarum AG-B5.</title>
        <authorList>
            <person name="Stajich J.E."/>
            <person name="Carter-House D."/>
            <person name="Gryganskyi A."/>
        </authorList>
    </citation>
    <scope>NUCLEOTIDE SEQUENCE [LARGE SCALE GENOMIC DNA]</scope>
    <source>
        <strain evidence="2 3">AG-B5</strain>
    </source>
</reference>
<evidence type="ECO:0000313" key="2">
    <source>
        <dbReference type="EMBL" id="KAK9765446.1"/>
    </source>
</evidence>
<keyword evidence="3" id="KW-1185">Reference proteome</keyword>
<feature type="domain" description="IMS import disulfide relay-system CHCH-CHCH-like Cx9C" evidence="1">
    <location>
        <begin position="5"/>
        <end position="49"/>
    </location>
</feature>
<dbReference type="Proteomes" id="UP001479436">
    <property type="component" value="Unassembled WGS sequence"/>
</dbReference>
<dbReference type="PANTHER" id="PTHR47106">
    <property type="entry name" value="COILED-COIL-HELIX-COILED-COIL-HELIX DOMAIN-CONTAINING PROTEIN 5"/>
    <property type="match status" value="1"/>
</dbReference>